<accession>A0ACB8TY60</accession>
<comment type="caution">
    <text evidence="1">The sequence shown here is derived from an EMBL/GenBank/DDBJ whole genome shotgun (WGS) entry which is preliminary data.</text>
</comment>
<reference evidence="1" key="1">
    <citation type="journal article" date="2021" name="Environ. Microbiol.">
        <title>Gene family expansions and transcriptome signatures uncover fungal adaptations to wood decay.</title>
        <authorList>
            <person name="Hage H."/>
            <person name="Miyauchi S."/>
            <person name="Viragh M."/>
            <person name="Drula E."/>
            <person name="Min B."/>
            <person name="Chaduli D."/>
            <person name="Navarro D."/>
            <person name="Favel A."/>
            <person name="Norest M."/>
            <person name="Lesage-Meessen L."/>
            <person name="Balint B."/>
            <person name="Merenyi Z."/>
            <person name="de Eugenio L."/>
            <person name="Morin E."/>
            <person name="Martinez A.T."/>
            <person name="Baldrian P."/>
            <person name="Stursova M."/>
            <person name="Martinez M.J."/>
            <person name="Novotny C."/>
            <person name="Magnuson J.K."/>
            <person name="Spatafora J.W."/>
            <person name="Maurice S."/>
            <person name="Pangilinan J."/>
            <person name="Andreopoulos W."/>
            <person name="LaButti K."/>
            <person name="Hundley H."/>
            <person name="Na H."/>
            <person name="Kuo A."/>
            <person name="Barry K."/>
            <person name="Lipzen A."/>
            <person name="Henrissat B."/>
            <person name="Riley R."/>
            <person name="Ahrendt S."/>
            <person name="Nagy L.G."/>
            <person name="Grigoriev I.V."/>
            <person name="Martin F."/>
            <person name="Rosso M.N."/>
        </authorList>
    </citation>
    <scope>NUCLEOTIDE SEQUENCE</scope>
    <source>
        <strain evidence="1">CBS 384.51</strain>
    </source>
</reference>
<protein>
    <submittedName>
        <fullName evidence="1">Uncharacterized protein</fullName>
    </submittedName>
</protein>
<evidence type="ECO:0000313" key="1">
    <source>
        <dbReference type="EMBL" id="KAI0087002.1"/>
    </source>
</evidence>
<evidence type="ECO:0000313" key="2">
    <source>
        <dbReference type="Proteomes" id="UP001055072"/>
    </source>
</evidence>
<organism evidence="1 2">
    <name type="scientific">Irpex rosettiformis</name>
    <dbReference type="NCBI Taxonomy" id="378272"/>
    <lineage>
        <taxon>Eukaryota</taxon>
        <taxon>Fungi</taxon>
        <taxon>Dikarya</taxon>
        <taxon>Basidiomycota</taxon>
        <taxon>Agaricomycotina</taxon>
        <taxon>Agaricomycetes</taxon>
        <taxon>Polyporales</taxon>
        <taxon>Irpicaceae</taxon>
        <taxon>Irpex</taxon>
    </lineage>
</organism>
<gene>
    <name evidence="1" type="ORF">BDY19DRAFT_893922</name>
</gene>
<name>A0ACB8TY60_9APHY</name>
<proteinExistence type="predicted"/>
<dbReference type="EMBL" id="MU274920">
    <property type="protein sequence ID" value="KAI0087002.1"/>
    <property type="molecule type" value="Genomic_DNA"/>
</dbReference>
<keyword evidence="2" id="KW-1185">Reference proteome</keyword>
<sequence length="211" mass="23819">MTGTEIWLTYHQTSRASRPSTAQLIDLACHSHKLTDLEDVLDYIFAEGYVESKYRPVSYWEKINGEKVKNGFGLEELLSQGIGRTEETALRLVIADLPPAVWFSYHYGIVGGSASPVKQRVKLEALHTACHPVHPKVAHLTNHIFQQGYLAKHLRTKVYWQSICGRKIEENVDLLELLAVGEGIAEDKALHLVVGRSCVFFLFYCQLTLPL</sequence>
<dbReference type="Proteomes" id="UP001055072">
    <property type="component" value="Unassembled WGS sequence"/>
</dbReference>